<dbReference type="NCBIfam" id="TIGR03508">
    <property type="entry name" value="decahem_SO"/>
    <property type="match status" value="1"/>
</dbReference>
<dbReference type="Gene3D" id="1.10.1130.10">
    <property type="entry name" value="Flavocytochrome C3, Chain A"/>
    <property type="match status" value="1"/>
</dbReference>
<feature type="domain" description="Doubled CXXCH motif" evidence="3">
    <location>
        <begin position="225"/>
        <end position="262"/>
    </location>
</feature>
<feature type="domain" description="Cytochrome c-type protein NrfB-like" evidence="4">
    <location>
        <begin position="73"/>
        <end position="152"/>
    </location>
</feature>
<dbReference type="Proteomes" id="UP000519004">
    <property type="component" value="Unassembled WGS sequence"/>
</dbReference>
<proteinExistence type="predicted"/>
<dbReference type="GO" id="GO:0016491">
    <property type="term" value="F:oxidoreductase activity"/>
    <property type="evidence" value="ECO:0007669"/>
    <property type="project" value="TreeGrafter"/>
</dbReference>
<evidence type="ECO:0000256" key="1">
    <source>
        <dbReference type="ARBA" id="ARBA00022729"/>
    </source>
</evidence>
<keyword evidence="6" id="KW-1185">Reference proteome</keyword>
<dbReference type="SUPFAM" id="SSF48695">
    <property type="entry name" value="Multiheme cytochromes"/>
    <property type="match status" value="1"/>
</dbReference>
<evidence type="ECO:0000259" key="4">
    <source>
        <dbReference type="Pfam" id="PF22678"/>
    </source>
</evidence>
<gene>
    <name evidence="5" type="ORF">HNQ58_000678</name>
</gene>
<dbReference type="AlphaFoldDB" id="A0A7W7XYJ4"/>
<dbReference type="InterPro" id="IPR051829">
    <property type="entry name" value="Multiheme_Cytochr_ET"/>
</dbReference>
<dbReference type="RefSeq" id="WP_221301126.1">
    <property type="nucleotide sequence ID" value="NZ_JACHHX010000003.1"/>
</dbReference>
<dbReference type="Gene3D" id="3.90.10.10">
    <property type="entry name" value="Cytochrome C3"/>
    <property type="match status" value="1"/>
</dbReference>
<dbReference type="PANTHER" id="PTHR35038">
    <property type="entry name" value="DISSIMILATORY SULFITE REDUCTASE SIRA"/>
    <property type="match status" value="1"/>
</dbReference>
<feature type="signal peptide" evidence="2">
    <location>
        <begin position="1"/>
        <end position="24"/>
    </location>
</feature>
<dbReference type="EMBL" id="JACHHX010000003">
    <property type="protein sequence ID" value="MBB5014802.1"/>
    <property type="molecule type" value="Genomic_DNA"/>
</dbReference>
<dbReference type="PANTHER" id="PTHR35038:SF6">
    <property type="entry name" value="SURFACE LOCALIZED DECAHEME CYTOCHROME C LIPOPROTEIN"/>
    <property type="match status" value="1"/>
</dbReference>
<feature type="domain" description="Doubled CXXCH motif" evidence="3">
    <location>
        <begin position="177"/>
        <end position="218"/>
    </location>
</feature>
<dbReference type="InterPro" id="IPR020015">
    <property type="entry name" value="Decahaem_cyt-c_DmsE"/>
</dbReference>
<dbReference type="InterPro" id="IPR053875">
    <property type="entry name" value="Cytochrom_c_NrfB-like_dom"/>
</dbReference>
<organism evidence="5 6">
    <name type="scientific">Rehaibacterium terrae</name>
    <dbReference type="NCBI Taxonomy" id="1341696"/>
    <lineage>
        <taxon>Bacteria</taxon>
        <taxon>Pseudomonadati</taxon>
        <taxon>Pseudomonadota</taxon>
        <taxon>Gammaproteobacteria</taxon>
        <taxon>Lysobacterales</taxon>
        <taxon>Lysobacteraceae</taxon>
        <taxon>Rehaibacterium</taxon>
    </lineage>
</organism>
<dbReference type="Pfam" id="PF09699">
    <property type="entry name" value="Paired_CXXCH_1"/>
    <property type="match status" value="2"/>
</dbReference>
<dbReference type="Pfam" id="PF22678">
    <property type="entry name" value="Cytochrom_c_NrfB-like"/>
    <property type="match status" value="1"/>
</dbReference>
<protein>
    <submittedName>
        <fullName evidence="5">DmsE family decaheme c-type cytochrome</fullName>
    </submittedName>
</protein>
<feature type="chain" id="PRO_5030511000" evidence="2">
    <location>
        <begin position="25"/>
        <end position="311"/>
    </location>
</feature>
<accession>A0A7W7XYJ4</accession>
<evidence type="ECO:0000259" key="3">
    <source>
        <dbReference type="Pfam" id="PF09699"/>
    </source>
</evidence>
<sequence>MDTSTRSAHLLLLALALWLAPALAQPPVHAEKEGFRTCTRCHDEADEYPVLSILKSPHAVMADPRTPFADQACVSCHGPSEAHMRPPRDGQRAAPDVLFQGAQSHTAAGNQVCLQCHEGSARMHWQGSAHDFADLSCSSCHTIHTGADPVLAKATQADVCYACHKTQRAEMLRPFSHPVHEGKVACSDCHNPHGGSGPTLLAATTVNETCYTCHAEKRGPFLWEHAPVREDCTICHRPHGAVHPAMLKTRGPFLCQQCHLAQMHPSTAYSGTGLPGTATPSGAQQLLGKNCLNCHSQVHGSNHPSGPRITR</sequence>
<comment type="caution">
    <text evidence="5">The sequence shown here is derived from an EMBL/GenBank/DDBJ whole genome shotgun (WGS) entry which is preliminary data.</text>
</comment>
<evidence type="ECO:0000313" key="6">
    <source>
        <dbReference type="Proteomes" id="UP000519004"/>
    </source>
</evidence>
<dbReference type="NCBIfam" id="TIGR01905">
    <property type="entry name" value="paired_CXXCH_1"/>
    <property type="match status" value="3"/>
</dbReference>
<dbReference type="InterPro" id="IPR010177">
    <property type="entry name" value="Paired_CXXCH_1"/>
</dbReference>
<evidence type="ECO:0000256" key="2">
    <source>
        <dbReference type="SAM" id="SignalP"/>
    </source>
</evidence>
<evidence type="ECO:0000313" key="5">
    <source>
        <dbReference type="EMBL" id="MBB5014802.1"/>
    </source>
</evidence>
<keyword evidence="1 2" id="KW-0732">Signal</keyword>
<name>A0A7W7XYJ4_9GAMM</name>
<reference evidence="5 6" key="1">
    <citation type="submission" date="2020-08" db="EMBL/GenBank/DDBJ databases">
        <title>Genomic Encyclopedia of Type Strains, Phase IV (KMG-IV): sequencing the most valuable type-strain genomes for metagenomic binning, comparative biology and taxonomic classification.</title>
        <authorList>
            <person name="Goeker M."/>
        </authorList>
    </citation>
    <scope>NUCLEOTIDE SEQUENCE [LARGE SCALE GENOMIC DNA]</scope>
    <source>
        <strain evidence="5 6">DSM 25897</strain>
    </source>
</reference>
<dbReference type="InterPro" id="IPR036280">
    <property type="entry name" value="Multihaem_cyt_sf"/>
</dbReference>